<organism evidence="2 3">
    <name type="scientific">Candida maltosa (strain Xu316)</name>
    <name type="common">Yeast</name>
    <dbReference type="NCBI Taxonomy" id="1245528"/>
    <lineage>
        <taxon>Eukaryota</taxon>
        <taxon>Fungi</taxon>
        <taxon>Dikarya</taxon>
        <taxon>Ascomycota</taxon>
        <taxon>Saccharomycotina</taxon>
        <taxon>Pichiomycetes</taxon>
        <taxon>Debaryomycetaceae</taxon>
        <taxon>Candida/Lodderomyces clade</taxon>
        <taxon>Candida</taxon>
    </lineage>
</organism>
<dbReference type="OrthoDB" id="4027637at2759"/>
<keyword evidence="3" id="KW-1185">Reference proteome</keyword>
<reference evidence="2 3" key="1">
    <citation type="submission" date="2013-02" db="EMBL/GenBank/DDBJ databases">
        <title>Genome sequence of Candida maltosa Xu316, a potential industrial strain for xylitol and ethanol production.</title>
        <authorList>
            <person name="Yu J."/>
            <person name="Wang Q."/>
            <person name="Geng X."/>
            <person name="Bao W."/>
            <person name="He P."/>
            <person name="Cai J."/>
        </authorList>
    </citation>
    <scope>NUCLEOTIDE SEQUENCE [LARGE SCALE GENOMIC DNA]</scope>
    <source>
        <strain evidence="3">Xu316</strain>
    </source>
</reference>
<proteinExistence type="predicted"/>
<feature type="region of interest" description="Disordered" evidence="1">
    <location>
        <begin position="480"/>
        <end position="502"/>
    </location>
</feature>
<sequence>MTFDEDDVIRNIHKLPNELIDLIFSFLPACALDELFIHPPLVCHVANYIAKKVDITGYDAEEFIQEHSNLHCRDPDHTMPSFVKIDDFIDFCQEYRVSPKEVTMSVEEIDRDDVSFLKLCSSIRLWGIIAGEEEYQFRRDKFEQLNVHELNFEFPENLFNPGFVATFPKALRYLRIETGKILGNEPVFKQFQFLENLTLQKASMDILRCLPPSLSRLSIGEFYVDRDSSTIDPELPSLKVFEVFIIFCEPGWALEPVFRQMPNLEKFLATETNVANFADLSLPTSLKCISLSRITTFDYLTEYENLRELGLYDCKFPVEAFKDANTFPNMFKFVYYGTRRPSITVDHLVFPKNLQILQLSGKIIIERWTLPKSLRRLGLTAIDIGDNFEFDFPSSVYHLEIRNTQLQGLDNVTFPSELTILRITDNKHLQIISVINLFNLERLIEVNIFSNAKLERNDFDQIIYPNQINYRDEIDDVNEINYSDDSDDTNDMDDSDDSDAWY</sequence>
<dbReference type="Proteomes" id="UP000011777">
    <property type="component" value="Unassembled WGS sequence"/>
</dbReference>
<evidence type="ECO:0000313" key="3">
    <source>
        <dbReference type="Proteomes" id="UP000011777"/>
    </source>
</evidence>
<dbReference type="Gene3D" id="3.80.10.10">
    <property type="entry name" value="Ribonuclease Inhibitor"/>
    <property type="match status" value="1"/>
</dbReference>
<accession>M3HQ20</accession>
<dbReference type="InterPro" id="IPR032675">
    <property type="entry name" value="LRR_dom_sf"/>
</dbReference>
<gene>
    <name evidence="2" type="ORF">G210_5629</name>
</gene>
<dbReference type="AlphaFoldDB" id="M3HQ20"/>
<dbReference type="EMBL" id="AOGT01000594">
    <property type="protein sequence ID" value="EMG49567.1"/>
    <property type="molecule type" value="Genomic_DNA"/>
</dbReference>
<dbReference type="HOGENOM" id="CLU_542898_0_0_1"/>
<comment type="caution">
    <text evidence="2">The sequence shown here is derived from an EMBL/GenBank/DDBJ whole genome shotgun (WGS) entry which is preliminary data.</text>
</comment>
<protein>
    <recommendedName>
        <fullName evidence="4">F-box domain-containing protein</fullName>
    </recommendedName>
</protein>
<dbReference type="SUPFAM" id="SSF52058">
    <property type="entry name" value="L domain-like"/>
    <property type="match status" value="1"/>
</dbReference>
<name>M3HQ20_CANMX</name>
<evidence type="ECO:0008006" key="4">
    <source>
        <dbReference type="Google" id="ProtNLM"/>
    </source>
</evidence>
<evidence type="ECO:0000256" key="1">
    <source>
        <dbReference type="SAM" id="MobiDB-lite"/>
    </source>
</evidence>
<evidence type="ECO:0000313" key="2">
    <source>
        <dbReference type="EMBL" id="EMG49567.1"/>
    </source>
</evidence>